<keyword evidence="6" id="KW-0695">RNA-directed DNA polymerase</keyword>
<reference evidence="8 9" key="1">
    <citation type="journal article" date="2011" name="Proc. Natl. Acad. Sci. U.S.A.">
        <title>Evolutionary erosion of yeast sex chromosomes by mating-type switching accidents.</title>
        <authorList>
            <person name="Gordon J.L."/>
            <person name="Armisen D."/>
            <person name="Proux-Wera E."/>
            <person name="Oheigeartaigh S.S."/>
            <person name="Byrne K.P."/>
            <person name="Wolfe K.H."/>
        </authorList>
    </citation>
    <scope>NUCLEOTIDE SEQUENCE [LARGE SCALE GENOMIC DNA]</scope>
    <source>
        <strain evidence="9">ATCC 76901 / BCRC 22586 / CBS 4309 / NBRC 1992 / NRRL Y-12630</strain>
    </source>
</reference>
<dbReference type="STRING" id="1064592.G0V7S2"/>
<accession>G0V7S2</accession>
<feature type="domain" description="Reverse transcriptase RNase H-like" evidence="7">
    <location>
        <begin position="9"/>
        <end position="63"/>
    </location>
</feature>
<dbReference type="AlphaFoldDB" id="G0V7S2"/>
<reference key="2">
    <citation type="submission" date="2011-08" db="EMBL/GenBank/DDBJ databases">
        <title>Genome sequence of Naumovozyma castellii.</title>
        <authorList>
            <person name="Gordon J.L."/>
            <person name="Armisen D."/>
            <person name="Proux-Wera E."/>
            <person name="OhEigeartaigh S.S."/>
            <person name="Byrne K.P."/>
            <person name="Wolfe K.H."/>
        </authorList>
    </citation>
    <scope>NUCLEOTIDE SEQUENCE</scope>
    <source>
        <strain>Type strain:CBS 4309</strain>
    </source>
</reference>
<evidence type="ECO:0000256" key="4">
    <source>
        <dbReference type="ARBA" id="ARBA00022759"/>
    </source>
</evidence>
<keyword evidence="4" id="KW-0255">Endonuclease</keyword>
<dbReference type="SUPFAM" id="SSF56672">
    <property type="entry name" value="DNA/RNA polymerases"/>
    <property type="match status" value="1"/>
</dbReference>
<evidence type="ECO:0000313" key="9">
    <source>
        <dbReference type="Proteomes" id="UP000001640"/>
    </source>
</evidence>
<organism evidence="8 9">
    <name type="scientific">Naumovozyma castellii</name>
    <name type="common">Yeast</name>
    <name type="synonym">Saccharomyces castellii</name>
    <dbReference type="NCBI Taxonomy" id="27288"/>
    <lineage>
        <taxon>Eukaryota</taxon>
        <taxon>Fungi</taxon>
        <taxon>Dikarya</taxon>
        <taxon>Ascomycota</taxon>
        <taxon>Saccharomycotina</taxon>
        <taxon>Saccharomycetes</taxon>
        <taxon>Saccharomycetales</taxon>
        <taxon>Saccharomycetaceae</taxon>
        <taxon>Naumovozyma</taxon>
    </lineage>
</organism>
<dbReference type="HOGENOM" id="CLU_2794528_0_0_1"/>
<dbReference type="GO" id="GO:0004519">
    <property type="term" value="F:endonuclease activity"/>
    <property type="evidence" value="ECO:0007669"/>
    <property type="project" value="UniProtKB-KW"/>
</dbReference>
<sequence length="68" mass="7818">MVCQPDTVDGKTQLYPIASPSVRFTETQQRYSTVERELWAVLYTLEKARLTLSSSITIYTDNQLSLPY</sequence>
<keyword evidence="9" id="KW-1185">Reference proteome</keyword>
<gene>
    <name evidence="8" type="primary">NCAS0A09620</name>
    <name evidence="8" type="ordered locus">NCAS_0A09620</name>
</gene>
<evidence type="ECO:0000256" key="5">
    <source>
        <dbReference type="ARBA" id="ARBA00022801"/>
    </source>
</evidence>
<evidence type="ECO:0000256" key="1">
    <source>
        <dbReference type="ARBA" id="ARBA00022679"/>
    </source>
</evidence>
<evidence type="ECO:0000313" key="8">
    <source>
        <dbReference type="EMBL" id="CCC67520.1"/>
    </source>
</evidence>
<dbReference type="GO" id="GO:0016787">
    <property type="term" value="F:hydrolase activity"/>
    <property type="evidence" value="ECO:0007669"/>
    <property type="project" value="UniProtKB-KW"/>
</dbReference>
<dbReference type="EMBL" id="HE576752">
    <property type="protein sequence ID" value="CCC67520.1"/>
    <property type="molecule type" value="Genomic_DNA"/>
</dbReference>
<dbReference type="Proteomes" id="UP000001640">
    <property type="component" value="Chromosome 1"/>
</dbReference>
<evidence type="ECO:0000256" key="2">
    <source>
        <dbReference type="ARBA" id="ARBA00022695"/>
    </source>
</evidence>
<proteinExistence type="predicted"/>
<evidence type="ECO:0000256" key="3">
    <source>
        <dbReference type="ARBA" id="ARBA00022722"/>
    </source>
</evidence>
<name>G0V7S2_NAUCA</name>
<dbReference type="GO" id="GO:0003964">
    <property type="term" value="F:RNA-directed DNA polymerase activity"/>
    <property type="evidence" value="ECO:0007669"/>
    <property type="project" value="UniProtKB-KW"/>
</dbReference>
<dbReference type="Pfam" id="PF17917">
    <property type="entry name" value="RT_RNaseH"/>
    <property type="match status" value="1"/>
</dbReference>
<dbReference type="KEGG" id="ncs:NCAS_0A09620"/>
<dbReference type="RefSeq" id="XP_003673901.1">
    <property type="nucleotide sequence ID" value="XM_003673853.1"/>
</dbReference>
<evidence type="ECO:0000256" key="6">
    <source>
        <dbReference type="ARBA" id="ARBA00022918"/>
    </source>
</evidence>
<dbReference type="InterPro" id="IPR043502">
    <property type="entry name" value="DNA/RNA_pol_sf"/>
</dbReference>
<keyword evidence="2" id="KW-0548">Nucleotidyltransferase</keyword>
<dbReference type="OrthoDB" id="2194935at2759"/>
<dbReference type="InParanoid" id="G0V7S2"/>
<dbReference type="InterPro" id="IPR041373">
    <property type="entry name" value="RT_RNaseH"/>
</dbReference>
<keyword evidence="1" id="KW-0808">Transferase</keyword>
<evidence type="ECO:0000259" key="7">
    <source>
        <dbReference type="Pfam" id="PF17917"/>
    </source>
</evidence>
<dbReference type="GeneID" id="96900999"/>
<keyword evidence="5" id="KW-0378">Hydrolase</keyword>
<dbReference type="OMA" id="MVCQPDT"/>
<protein>
    <recommendedName>
        <fullName evidence="7">Reverse transcriptase RNase H-like domain-containing protein</fullName>
    </recommendedName>
</protein>
<keyword evidence="3" id="KW-0540">Nuclease</keyword>